<feature type="transmembrane region" description="Helical" evidence="2">
    <location>
        <begin position="523"/>
        <end position="549"/>
    </location>
</feature>
<protein>
    <submittedName>
        <fullName evidence="4">Uncharacterized protein</fullName>
    </submittedName>
</protein>
<name>A0A835XP56_9CHLO</name>
<feature type="transmembrane region" description="Helical" evidence="2">
    <location>
        <begin position="576"/>
        <end position="599"/>
    </location>
</feature>
<evidence type="ECO:0000313" key="5">
    <source>
        <dbReference type="Proteomes" id="UP000612055"/>
    </source>
</evidence>
<dbReference type="OrthoDB" id="550026at2759"/>
<evidence type="ECO:0000256" key="3">
    <source>
        <dbReference type="SAM" id="SignalP"/>
    </source>
</evidence>
<gene>
    <name evidence="4" type="ORF">HYH03_013905</name>
</gene>
<reference evidence="4" key="1">
    <citation type="journal article" date="2020" name="bioRxiv">
        <title>Comparative genomics of Chlamydomonas.</title>
        <authorList>
            <person name="Craig R.J."/>
            <person name="Hasan A.R."/>
            <person name="Ness R.W."/>
            <person name="Keightley P.D."/>
        </authorList>
    </citation>
    <scope>NUCLEOTIDE SEQUENCE</scope>
    <source>
        <strain evidence="4">CCAP 11/70</strain>
    </source>
</reference>
<sequence length="686" mass="69485">MEIPLLQLAFAHLLAAKAGAWALRRARRGGVQQSSTDVAPTGRAPRRAGISASPTSGAGSVASATASSKSRPGTKGPRRNARVIATASITAQGPGFSYQAPPEAPAEEPLHAPVPLEWLQPTSASPCPPPTGKALASRLRPKQPRRSGPAADLAPLPWGSRLARREQHRRATTASDADGSSTDTEARDVVAAPASDPKHWASPARWLPARNLAPTPLAGAAVEPQTPSATGDAPAMASTCPDAATYDWRLGEPWFEALAPSDKDASGEEELQLPGGPSLLTAAMEHIMSRLQSLPPLHPHPLGGPNPLAWLAGAPAPPADADASPTSTSTPSSPSGSPTSAAATPAWPLPGFGGTPAPASAAAAPPTAIQPAEAPPPQLVATRGGTPAAAAAALSAAGDALGLNAFAERAVEGPVRGLRELNKTLTANFVDFLSSDSGRRLSEQVAAEMSSGALMAPVYLTEELVKARLKSLVTSHARFLIIFFSLRVVIATAALHATKVALQQVVAHVHTRSPRRRWRWLRASVDYVLDVLLPTGFFGPALGLAAGILQLTGRTGMPLLQLGRGGYSYGYGNGGFAYGGFGYGNGGAGGFGLGVYGAGARRARGGARRKGGAQSGLGGPGAGAGPRLLVGGVGDAAARAVGVWAAASGAGSVAALAALPNGTSLAMLPAAVIVAEPSTPRTPRRA</sequence>
<keyword evidence="2" id="KW-0472">Membrane</keyword>
<feature type="region of interest" description="Disordered" evidence="1">
    <location>
        <begin position="27"/>
        <end position="80"/>
    </location>
</feature>
<keyword evidence="2" id="KW-0812">Transmembrane</keyword>
<feature type="compositionally biased region" description="Low complexity" evidence="1">
    <location>
        <begin position="51"/>
        <end position="70"/>
    </location>
</feature>
<organism evidence="4 5">
    <name type="scientific">Edaphochlamys debaryana</name>
    <dbReference type="NCBI Taxonomy" id="47281"/>
    <lineage>
        <taxon>Eukaryota</taxon>
        <taxon>Viridiplantae</taxon>
        <taxon>Chlorophyta</taxon>
        <taxon>core chlorophytes</taxon>
        <taxon>Chlorophyceae</taxon>
        <taxon>CS clade</taxon>
        <taxon>Chlamydomonadales</taxon>
        <taxon>Chlamydomonadales incertae sedis</taxon>
        <taxon>Edaphochlamys</taxon>
    </lineage>
</organism>
<feature type="compositionally biased region" description="Polar residues" evidence="1">
    <location>
        <begin position="172"/>
        <end position="183"/>
    </location>
</feature>
<keyword evidence="3" id="KW-0732">Signal</keyword>
<feature type="chain" id="PRO_5032494375" evidence="3">
    <location>
        <begin position="23"/>
        <end position="686"/>
    </location>
</feature>
<dbReference type="AlphaFoldDB" id="A0A835XP56"/>
<proteinExistence type="predicted"/>
<accession>A0A835XP56</accession>
<comment type="caution">
    <text evidence="4">The sequence shown here is derived from an EMBL/GenBank/DDBJ whole genome shotgun (WGS) entry which is preliminary data.</text>
</comment>
<keyword evidence="5" id="KW-1185">Reference proteome</keyword>
<keyword evidence="2" id="KW-1133">Transmembrane helix</keyword>
<feature type="transmembrane region" description="Helical" evidence="2">
    <location>
        <begin position="479"/>
        <end position="502"/>
    </location>
</feature>
<feature type="compositionally biased region" description="Low complexity" evidence="1">
    <location>
        <begin position="305"/>
        <end position="372"/>
    </location>
</feature>
<dbReference type="Proteomes" id="UP000612055">
    <property type="component" value="Unassembled WGS sequence"/>
</dbReference>
<dbReference type="EMBL" id="JAEHOE010000096">
    <property type="protein sequence ID" value="KAG2487486.1"/>
    <property type="molecule type" value="Genomic_DNA"/>
</dbReference>
<evidence type="ECO:0000256" key="2">
    <source>
        <dbReference type="SAM" id="Phobius"/>
    </source>
</evidence>
<evidence type="ECO:0000313" key="4">
    <source>
        <dbReference type="EMBL" id="KAG2487486.1"/>
    </source>
</evidence>
<evidence type="ECO:0000256" key="1">
    <source>
        <dbReference type="SAM" id="MobiDB-lite"/>
    </source>
</evidence>
<feature type="signal peptide" evidence="3">
    <location>
        <begin position="1"/>
        <end position="22"/>
    </location>
</feature>
<feature type="region of interest" description="Disordered" evidence="1">
    <location>
        <begin position="118"/>
        <end position="186"/>
    </location>
</feature>
<feature type="region of interest" description="Disordered" evidence="1">
    <location>
        <begin position="305"/>
        <end position="384"/>
    </location>
</feature>